<evidence type="ECO:0000313" key="3">
    <source>
        <dbReference type="Proteomes" id="UP001298681"/>
    </source>
</evidence>
<evidence type="ECO:0000259" key="1">
    <source>
        <dbReference type="Pfam" id="PF13439"/>
    </source>
</evidence>
<feature type="domain" description="Glycosyltransferase subfamily 4-like N-terminal" evidence="1">
    <location>
        <begin position="1"/>
        <end position="198"/>
    </location>
</feature>
<dbReference type="Proteomes" id="UP001298681">
    <property type="component" value="Unassembled WGS sequence"/>
</dbReference>
<accession>A0ABS9MEY1</accession>
<dbReference type="Pfam" id="PF13692">
    <property type="entry name" value="Glyco_trans_1_4"/>
    <property type="match status" value="1"/>
</dbReference>
<comment type="caution">
    <text evidence="2">The sequence shown here is derived from an EMBL/GenBank/DDBJ whole genome shotgun (WGS) entry which is preliminary data.</text>
</comment>
<keyword evidence="3" id="KW-1185">Reference proteome</keyword>
<dbReference type="SUPFAM" id="SSF53756">
    <property type="entry name" value="UDP-Glycosyltransferase/glycogen phosphorylase"/>
    <property type="match status" value="1"/>
</dbReference>
<dbReference type="GO" id="GO:0016757">
    <property type="term" value="F:glycosyltransferase activity"/>
    <property type="evidence" value="ECO:0007669"/>
    <property type="project" value="UniProtKB-KW"/>
</dbReference>
<evidence type="ECO:0000313" key="2">
    <source>
        <dbReference type="EMBL" id="MCG4609355.1"/>
    </source>
</evidence>
<dbReference type="EMBL" id="JAKNHQ010000001">
    <property type="protein sequence ID" value="MCG4609355.1"/>
    <property type="molecule type" value="Genomic_DNA"/>
</dbReference>
<sequence length="378" mass="42909">MARAQQEKGHRVKVFTLGTADCNEYPFSVGDILYRTFLFEGLEVVEFRYRKTPYGLFYKRIDPNDRSMHRFAMYFLKQDCPDMVHCAYPQPMAAFLQACTEREIPYVVTLTDFNIFCHYATMVDRQGHFCPGCKQGRRCAAVCKTNTVPDFSQRYRYAAELLQKAAAVSVPSEFVASVVHQEFPEVVPYVIPHGIAPEFSFSRGPVNRVKAFAYVGTFSELKGIHMLIAAFRRLSGAYTLELYGTGTDAYERQLKQLAGNDQRVHFRGPVAFKRMPEIYRTHDCIVVPSLWYETYNFVVREAIATGCLVVASQMGAMPEAIQEGKNGFLFKAGDEDALLNALECAARFSGDGFPSRQPSTIEEASKYEAIYRQYVPIK</sequence>
<dbReference type="PANTHER" id="PTHR45947:SF3">
    <property type="entry name" value="SULFOQUINOVOSYL TRANSFERASE SQD2"/>
    <property type="match status" value="1"/>
</dbReference>
<keyword evidence="2" id="KW-0808">Transferase</keyword>
<name>A0ABS9MEY1_9FIRM</name>
<reference evidence="2 3" key="1">
    <citation type="submission" date="2022-01" db="EMBL/GenBank/DDBJ databases">
        <title>Collection of gut derived symbiotic bacterial strains cultured from healthy donors.</title>
        <authorList>
            <person name="Lin H."/>
            <person name="Kohout C."/>
            <person name="Waligurski E."/>
            <person name="Pamer E.G."/>
        </authorList>
    </citation>
    <scope>NUCLEOTIDE SEQUENCE [LARGE SCALE GENOMIC DNA]</scope>
    <source>
        <strain evidence="2 3">DFI.7.58</strain>
    </source>
</reference>
<proteinExistence type="predicted"/>
<keyword evidence="2" id="KW-0328">Glycosyltransferase</keyword>
<protein>
    <submittedName>
        <fullName evidence="2">Glycosyltransferase</fullName>
        <ecNumber evidence="2">2.4.-.-</ecNumber>
    </submittedName>
</protein>
<dbReference type="Gene3D" id="3.40.50.2000">
    <property type="entry name" value="Glycogen Phosphorylase B"/>
    <property type="match status" value="2"/>
</dbReference>
<organism evidence="2 3">
    <name type="scientific">Anaeromassilibacillus senegalensis</name>
    <dbReference type="NCBI Taxonomy" id="1673717"/>
    <lineage>
        <taxon>Bacteria</taxon>
        <taxon>Bacillati</taxon>
        <taxon>Bacillota</taxon>
        <taxon>Clostridia</taxon>
        <taxon>Eubacteriales</taxon>
        <taxon>Acutalibacteraceae</taxon>
        <taxon>Anaeromassilibacillus</taxon>
    </lineage>
</organism>
<dbReference type="EC" id="2.4.-.-" evidence="2"/>
<dbReference type="InterPro" id="IPR028098">
    <property type="entry name" value="Glyco_trans_4-like_N"/>
</dbReference>
<dbReference type="InterPro" id="IPR050194">
    <property type="entry name" value="Glycosyltransferase_grp1"/>
</dbReference>
<dbReference type="Pfam" id="PF13439">
    <property type="entry name" value="Glyco_transf_4"/>
    <property type="match status" value="1"/>
</dbReference>
<gene>
    <name evidence="2" type="ORF">L0P57_00135</name>
</gene>
<dbReference type="PANTHER" id="PTHR45947">
    <property type="entry name" value="SULFOQUINOVOSYL TRANSFERASE SQD2"/>
    <property type="match status" value="1"/>
</dbReference>